<accession>A0A1I7X1A1</accession>
<feature type="domain" description="K Homology" evidence="2">
    <location>
        <begin position="16"/>
        <end position="42"/>
    </location>
</feature>
<name>A0A1I7X1A1_HETBA</name>
<keyword evidence="1" id="KW-0694">RNA-binding</keyword>
<dbReference type="SUPFAM" id="SSF54814">
    <property type="entry name" value="Prokaryotic type KH domain (KH-domain type II)"/>
    <property type="match status" value="1"/>
</dbReference>
<evidence type="ECO:0000313" key="3">
    <source>
        <dbReference type="Proteomes" id="UP000095283"/>
    </source>
</evidence>
<dbReference type="WBParaSite" id="Hba_11209">
    <property type="protein sequence ID" value="Hba_11209"/>
    <property type="gene ID" value="Hba_11209"/>
</dbReference>
<evidence type="ECO:0000256" key="1">
    <source>
        <dbReference type="PROSITE-ProRule" id="PRU00117"/>
    </source>
</evidence>
<dbReference type="InterPro" id="IPR036612">
    <property type="entry name" value="KH_dom_type_1_sf"/>
</dbReference>
<dbReference type="AlphaFoldDB" id="A0A1I7X1A1"/>
<organism evidence="3 4">
    <name type="scientific">Heterorhabditis bacteriophora</name>
    <name type="common">Entomopathogenic nematode worm</name>
    <dbReference type="NCBI Taxonomy" id="37862"/>
    <lineage>
        <taxon>Eukaryota</taxon>
        <taxon>Metazoa</taxon>
        <taxon>Ecdysozoa</taxon>
        <taxon>Nematoda</taxon>
        <taxon>Chromadorea</taxon>
        <taxon>Rhabditida</taxon>
        <taxon>Rhabditina</taxon>
        <taxon>Rhabditomorpha</taxon>
        <taxon>Strongyloidea</taxon>
        <taxon>Heterorhabditidae</taxon>
        <taxon>Heterorhabditis</taxon>
    </lineage>
</organism>
<dbReference type="InterPro" id="IPR004088">
    <property type="entry name" value="KH_dom_type_1"/>
</dbReference>
<keyword evidence="3" id="KW-1185">Reference proteome</keyword>
<sequence length="66" mass="7424">MKRDFSEALAQGKFELRLLVSSKAAGAVIGKGGDNIKRIRSELNLYNLIYIMFISNLKLNFQCDLS</sequence>
<dbReference type="Gene3D" id="3.30.1370.10">
    <property type="entry name" value="K Homology domain, type 1"/>
    <property type="match status" value="1"/>
</dbReference>
<evidence type="ECO:0000313" key="4">
    <source>
        <dbReference type="WBParaSite" id="Hba_11209"/>
    </source>
</evidence>
<dbReference type="Pfam" id="PF00013">
    <property type="entry name" value="KH_1"/>
    <property type="match status" value="1"/>
</dbReference>
<proteinExistence type="predicted"/>
<protein>
    <submittedName>
        <fullName evidence="4">KH_dom_type_1 domain-containing protein</fullName>
    </submittedName>
</protein>
<evidence type="ECO:0000259" key="2">
    <source>
        <dbReference type="Pfam" id="PF00013"/>
    </source>
</evidence>
<dbReference type="PROSITE" id="PS50084">
    <property type="entry name" value="KH_TYPE_1"/>
    <property type="match status" value="1"/>
</dbReference>
<dbReference type="GO" id="GO:0003723">
    <property type="term" value="F:RNA binding"/>
    <property type="evidence" value="ECO:0007669"/>
    <property type="project" value="UniProtKB-UniRule"/>
</dbReference>
<reference evidence="4" key="1">
    <citation type="submission" date="2016-11" db="UniProtKB">
        <authorList>
            <consortium name="WormBaseParasite"/>
        </authorList>
    </citation>
    <scope>IDENTIFICATION</scope>
</reference>
<dbReference type="Proteomes" id="UP000095283">
    <property type="component" value="Unplaced"/>
</dbReference>
<dbReference type="InterPro" id="IPR009019">
    <property type="entry name" value="KH_sf_prok-type"/>
</dbReference>